<dbReference type="AlphaFoldDB" id="A0A919K6K3"/>
<dbReference type="GO" id="GO:0071949">
    <property type="term" value="F:FAD binding"/>
    <property type="evidence" value="ECO:0007669"/>
    <property type="project" value="InterPro"/>
</dbReference>
<evidence type="ECO:0000256" key="1">
    <source>
        <dbReference type="ARBA" id="ARBA00023002"/>
    </source>
</evidence>
<evidence type="ECO:0000313" key="4">
    <source>
        <dbReference type="EMBL" id="GIE99717.1"/>
    </source>
</evidence>
<dbReference type="PANTHER" id="PTHR13789">
    <property type="entry name" value="MONOOXYGENASE"/>
    <property type="match status" value="1"/>
</dbReference>
<accession>A0A919K6K3</accession>
<protein>
    <submittedName>
        <fullName evidence="4">Monooxygenase</fullName>
    </submittedName>
</protein>
<dbReference type="Pfam" id="PF01494">
    <property type="entry name" value="FAD_binding_3"/>
    <property type="match status" value="1"/>
</dbReference>
<feature type="domain" description="FAD-binding" evidence="3">
    <location>
        <begin position="6"/>
        <end position="331"/>
    </location>
</feature>
<dbReference type="Proteomes" id="UP000636960">
    <property type="component" value="Unassembled WGS sequence"/>
</dbReference>
<dbReference type="InterPro" id="IPR050493">
    <property type="entry name" value="FAD-dep_Monooxygenase_BioMet"/>
</dbReference>
<keyword evidence="1" id="KW-0560">Oxidoreductase</keyword>
<organism evidence="4 5">
    <name type="scientific">Paractinoplanes rishiriensis</name>
    <dbReference type="NCBI Taxonomy" id="1050105"/>
    <lineage>
        <taxon>Bacteria</taxon>
        <taxon>Bacillati</taxon>
        <taxon>Actinomycetota</taxon>
        <taxon>Actinomycetes</taxon>
        <taxon>Micromonosporales</taxon>
        <taxon>Micromonosporaceae</taxon>
        <taxon>Paractinoplanes</taxon>
    </lineage>
</organism>
<evidence type="ECO:0000256" key="2">
    <source>
        <dbReference type="ARBA" id="ARBA00023033"/>
    </source>
</evidence>
<sequence length="379" mass="40259">MERVAVVAGGGIGGLAVAAGLGARGWRVEVLEKAPAFGEVGAGLSLWPNGMRALDALGLGDQVRVHALHDIQGGIRDLDGRWLSHTDTAAMEQRYGPVVMIHRAEFLEILHRAAPGLRPGTEVTGVDLSGPRVRVEHTGGVTEADLLIGADGIRSTVRRAVWPRSPEPRYAGYTAWRLVVDSGPLAAGGETWGRGERFGISPLPGGRAYLFGVAGLAAGGRSTDGELAELRRRFGGWHDPIPRLLDAASPGSVLRHDIYEMPALPSFVSGRVALLGDAAHAMTPNLGQGANQALEDAITLVTVLDAHPDVPAALVAYDHMRRPRTQMISRRSRRIGALAQMRALPALRNLALRLTPSSSLLNALAPVLDWQVPDAGRAY</sequence>
<dbReference type="EMBL" id="BOMV01000076">
    <property type="protein sequence ID" value="GIE99717.1"/>
    <property type="molecule type" value="Genomic_DNA"/>
</dbReference>
<evidence type="ECO:0000313" key="5">
    <source>
        <dbReference type="Proteomes" id="UP000636960"/>
    </source>
</evidence>
<dbReference type="InterPro" id="IPR036188">
    <property type="entry name" value="FAD/NAD-bd_sf"/>
</dbReference>
<dbReference type="GO" id="GO:0004497">
    <property type="term" value="F:monooxygenase activity"/>
    <property type="evidence" value="ECO:0007669"/>
    <property type="project" value="UniProtKB-KW"/>
</dbReference>
<dbReference type="Gene3D" id="3.50.50.60">
    <property type="entry name" value="FAD/NAD(P)-binding domain"/>
    <property type="match status" value="1"/>
</dbReference>
<reference evidence="4" key="1">
    <citation type="submission" date="2021-01" db="EMBL/GenBank/DDBJ databases">
        <title>Whole genome shotgun sequence of Actinoplanes rishiriensis NBRC 108556.</title>
        <authorList>
            <person name="Komaki H."/>
            <person name="Tamura T."/>
        </authorList>
    </citation>
    <scope>NUCLEOTIDE SEQUENCE</scope>
    <source>
        <strain evidence="4">NBRC 108556</strain>
    </source>
</reference>
<dbReference type="SUPFAM" id="SSF51905">
    <property type="entry name" value="FAD/NAD(P)-binding domain"/>
    <property type="match status" value="1"/>
</dbReference>
<dbReference type="PRINTS" id="PR00420">
    <property type="entry name" value="RNGMNOXGNASE"/>
</dbReference>
<name>A0A919K6K3_9ACTN</name>
<dbReference type="InterPro" id="IPR002938">
    <property type="entry name" value="FAD-bd"/>
</dbReference>
<keyword evidence="2 4" id="KW-0503">Monooxygenase</keyword>
<evidence type="ECO:0000259" key="3">
    <source>
        <dbReference type="Pfam" id="PF01494"/>
    </source>
</evidence>
<dbReference type="PANTHER" id="PTHR13789:SF309">
    <property type="entry name" value="PUTATIVE (AFU_ORTHOLOGUE AFUA_6G14510)-RELATED"/>
    <property type="match status" value="1"/>
</dbReference>
<comment type="caution">
    <text evidence="4">The sequence shown here is derived from an EMBL/GenBank/DDBJ whole genome shotgun (WGS) entry which is preliminary data.</text>
</comment>
<gene>
    <name evidence="4" type="ORF">Ari01nite_71820</name>
</gene>
<dbReference type="RefSeq" id="WP_203786695.1">
    <property type="nucleotide sequence ID" value="NZ_BOMV01000076.1"/>
</dbReference>
<proteinExistence type="predicted"/>
<keyword evidence="5" id="KW-1185">Reference proteome</keyword>